<organism evidence="1 2">
    <name type="scientific">Acaulospora morrowiae</name>
    <dbReference type="NCBI Taxonomy" id="94023"/>
    <lineage>
        <taxon>Eukaryota</taxon>
        <taxon>Fungi</taxon>
        <taxon>Fungi incertae sedis</taxon>
        <taxon>Mucoromycota</taxon>
        <taxon>Glomeromycotina</taxon>
        <taxon>Glomeromycetes</taxon>
        <taxon>Diversisporales</taxon>
        <taxon>Acaulosporaceae</taxon>
        <taxon>Acaulospora</taxon>
    </lineage>
</organism>
<protein>
    <submittedName>
        <fullName evidence="1">17664_t:CDS:1</fullName>
    </submittedName>
</protein>
<feature type="non-terminal residue" evidence="1">
    <location>
        <position position="53"/>
    </location>
</feature>
<gene>
    <name evidence="1" type="ORF">AMORRO_LOCUS15619</name>
</gene>
<dbReference type="AlphaFoldDB" id="A0A9N9J0H7"/>
<proteinExistence type="predicted"/>
<feature type="non-terminal residue" evidence="1">
    <location>
        <position position="1"/>
    </location>
</feature>
<name>A0A9N9J0H7_9GLOM</name>
<dbReference type="Proteomes" id="UP000789342">
    <property type="component" value="Unassembled WGS sequence"/>
</dbReference>
<evidence type="ECO:0000313" key="2">
    <source>
        <dbReference type="Proteomes" id="UP000789342"/>
    </source>
</evidence>
<evidence type="ECO:0000313" key="1">
    <source>
        <dbReference type="EMBL" id="CAG8756312.1"/>
    </source>
</evidence>
<reference evidence="1" key="1">
    <citation type="submission" date="2021-06" db="EMBL/GenBank/DDBJ databases">
        <authorList>
            <person name="Kallberg Y."/>
            <person name="Tangrot J."/>
            <person name="Rosling A."/>
        </authorList>
    </citation>
    <scope>NUCLEOTIDE SEQUENCE</scope>
    <source>
        <strain evidence="1">CL551</strain>
    </source>
</reference>
<comment type="caution">
    <text evidence="1">The sequence shown here is derived from an EMBL/GenBank/DDBJ whole genome shotgun (WGS) entry which is preliminary data.</text>
</comment>
<accession>A0A9N9J0H7</accession>
<keyword evidence="2" id="KW-1185">Reference proteome</keyword>
<dbReference type="EMBL" id="CAJVPV010038222">
    <property type="protein sequence ID" value="CAG8756312.1"/>
    <property type="molecule type" value="Genomic_DNA"/>
</dbReference>
<sequence>PSLHSGQPTTSKANTTSCENGYYLYSSSDYYCIPNKSYDIPCTLTTYVVVAFA</sequence>